<evidence type="ECO:0000313" key="2">
    <source>
        <dbReference type="EMBL" id="STO21787.1"/>
    </source>
</evidence>
<evidence type="ECO:0000256" key="1">
    <source>
        <dbReference type="SAM" id="SignalP"/>
    </source>
</evidence>
<reference evidence="2 3" key="1">
    <citation type="submission" date="2018-06" db="EMBL/GenBank/DDBJ databases">
        <authorList>
            <consortium name="Pathogen Informatics"/>
            <person name="Doyle S."/>
        </authorList>
    </citation>
    <scope>NUCLEOTIDE SEQUENCE [LARGE SCALE GENOMIC DNA]</scope>
    <source>
        <strain evidence="2 3">NCTC11370</strain>
    </source>
</reference>
<proteinExistence type="predicted"/>
<keyword evidence="3" id="KW-1185">Reference proteome</keyword>
<dbReference type="SUPFAM" id="SSF49899">
    <property type="entry name" value="Concanavalin A-like lectins/glucanases"/>
    <property type="match status" value="1"/>
</dbReference>
<feature type="chain" id="PRO_5016936634" description="Lipoprotein" evidence="1">
    <location>
        <begin position="19"/>
        <end position="314"/>
    </location>
</feature>
<organism evidence="2 3">
    <name type="scientific">Fluoribacter dumoffii</name>
    <dbReference type="NCBI Taxonomy" id="463"/>
    <lineage>
        <taxon>Bacteria</taxon>
        <taxon>Pseudomonadati</taxon>
        <taxon>Pseudomonadota</taxon>
        <taxon>Gammaproteobacteria</taxon>
        <taxon>Legionellales</taxon>
        <taxon>Legionellaceae</taxon>
        <taxon>Fluoribacter</taxon>
    </lineage>
</organism>
<sequence length="314" mass="35155">MKKLIISLTLCLPSIVLAAGCNIPTKRMDWEDKFCKQGTNCILEWKGYGWWTNFHANPIGYFFESNQAYDPRNVTVESGRLKLEIKQSNLGGGLDWTAAEAVLVSQGGQPVNIGYGQYLVTIETPVPILEVDPGTVFGAFTYDRKQENGQDVQASPAENNLNELDVIELSKWGWNGEGNCPFTGAMVTYGCSGIAQLGSQPWAQPNNLVRFSMPEKFKESNTLTFFMDWTKEGVKYKVFNGQVDPQTAANTEGDIYNWSLPNKQFIPSADDGCIRFHLNFYRPVYSPDAANITKIPTMGKNYIYVLNFNYTPAQ</sequence>
<keyword evidence="1" id="KW-0732">Signal</keyword>
<dbReference type="Proteomes" id="UP000254554">
    <property type="component" value="Unassembled WGS sequence"/>
</dbReference>
<dbReference type="OrthoDB" id="9802444at2"/>
<gene>
    <name evidence="2" type="ORF">NCTC11370_01867</name>
</gene>
<evidence type="ECO:0000313" key="3">
    <source>
        <dbReference type="Proteomes" id="UP000254554"/>
    </source>
</evidence>
<dbReference type="RefSeq" id="WP_019349633.1">
    <property type="nucleotide sequence ID" value="NZ_JAPHOO010000001.1"/>
</dbReference>
<dbReference type="Gene3D" id="2.60.120.200">
    <property type="match status" value="1"/>
</dbReference>
<feature type="signal peptide" evidence="1">
    <location>
        <begin position="1"/>
        <end position="18"/>
    </location>
</feature>
<dbReference type="PROSITE" id="PS51257">
    <property type="entry name" value="PROKAR_LIPOPROTEIN"/>
    <property type="match status" value="1"/>
</dbReference>
<dbReference type="GeneID" id="93291579"/>
<dbReference type="AlphaFoldDB" id="A0A377GAD7"/>
<dbReference type="STRING" id="1094715.GCA_000236165_00558"/>
<protein>
    <recommendedName>
        <fullName evidence="4">Lipoprotein</fullName>
    </recommendedName>
</protein>
<name>A0A377GAD7_9GAMM</name>
<dbReference type="InterPro" id="IPR013320">
    <property type="entry name" value="ConA-like_dom_sf"/>
</dbReference>
<evidence type="ECO:0008006" key="4">
    <source>
        <dbReference type="Google" id="ProtNLM"/>
    </source>
</evidence>
<dbReference type="EMBL" id="UGGT01000001">
    <property type="protein sequence ID" value="STO21787.1"/>
    <property type="molecule type" value="Genomic_DNA"/>
</dbReference>
<accession>A0A377GAD7</accession>